<comment type="caution">
    <text evidence="1">The sequence shown here is derived from an EMBL/GenBank/DDBJ whole genome shotgun (WGS) entry which is preliminary data.</text>
</comment>
<accession>A0A543CDR0</accession>
<gene>
    <name evidence="1" type="ORF">FB559_0731</name>
</gene>
<evidence type="ECO:0008006" key="3">
    <source>
        <dbReference type="Google" id="ProtNLM"/>
    </source>
</evidence>
<evidence type="ECO:0000313" key="2">
    <source>
        <dbReference type="Proteomes" id="UP000316096"/>
    </source>
</evidence>
<dbReference type="EMBL" id="VFOZ01000001">
    <property type="protein sequence ID" value="TQL95233.1"/>
    <property type="molecule type" value="Genomic_DNA"/>
</dbReference>
<dbReference type="PANTHER" id="PTHR34374">
    <property type="entry name" value="LARGE RIBOSOMAL RNA SUBUNIT ACCUMULATION PROTEIN YCED HOMOLOG 1, CHLOROPLASTIC"/>
    <property type="match status" value="1"/>
</dbReference>
<keyword evidence="2" id="KW-1185">Reference proteome</keyword>
<sequence>MPHGSRKNLTRIDPRDPFVIDTLILGRRPGSMRKDSYAVPAPADLGVEMVSVPEGTEIELDFRLEAVMEGVLVSGTARASLAGECARCLDPLTSSIEVEFQELYVYSDTRSGESADEDERRLEGDLIDLEPVVRDAMVLALPLSPLCRDDCPGLCTDCGVRLADAGPDHHHDAVDPRWAALQGMLDQRQEDQEG</sequence>
<organism evidence="1 2">
    <name type="scientific">Actinoallomurus bryophytorum</name>
    <dbReference type="NCBI Taxonomy" id="1490222"/>
    <lineage>
        <taxon>Bacteria</taxon>
        <taxon>Bacillati</taxon>
        <taxon>Actinomycetota</taxon>
        <taxon>Actinomycetes</taxon>
        <taxon>Streptosporangiales</taxon>
        <taxon>Thermomonosporaceae</taxon>
        <taxon>Actinoallomurus</taxon>
    </lineage>
</organism>
<dbReference type="RefSeq" id="WP_141953201.1">
    <property type="nucleotide sequence ID" value="NZ_VFOZ01000001.1"/>
</dbReference>
<name>A0A543CDR0_9ACTN</name>
<dbReference type="OrthoDB" id="9790372at2"/>
<dbReference type="Pfam" id="PF02620">
    <property type="entry name" value="YceD"/>
    <property type="match status" value="1"/>
</dbReference>
<dbReference type="InterPro" id="IPR003772">
    <property type="entry name" value="YceD"/>
</dbReference>
<reference evidence="1 2" key="1">
    <citation type="submission" date="2019-06" db="EMBL/GenBank/DDBJ databases">
        <title>Sequencing the genomes of 1000 actinobacteria strains.</title>
        <authorList>
            <person name="Klenk H.-P."/>
        </authorList>
    </citation>
    <scope>NUCLEOTIDE SEQUENCE [LARGE SCALE GENOMIC DNA]</scope>
    <source>
        <strain evidence="1 2">DSM 102200</strain>
    </source>
</reference>
<proteinExistence type="predicted"/>
<evidence type="ECO:0000313" key="1">
    <source>
        <dbReference type="EMBL" id="TQL95233.1"/>
    </source>
</evidence>
<dbReference type="AlphaFoldDB" id="A0A543CDR0"/>
<dbReference type="Proteomes" id="UP000316096">
    <property type="component" value="Unassembled WGS sequence"/>
</dbReference>
<dbReference type="PANTHER" id="PTHR34374:SF1">
    <property type="entry name" value="LARGE RIBOSOMAL RNA SUBUNIT ACCUMULATION PROTEIN YCED HOMOLOG 1, CHLOROPLASTIC"/>
    <property type="match status" value="1"/>
</dbReference>
<protein>
    <recommendedName>
        <fullName evidence="3">Metal-binding protein</fullName>
    </recommendedName>
</protein>